<dbReference type="CDD" id="cd01392">
    <property type="entry name" value="HTH_LacI"/>
    <property type="match status" value="1"/>
</dbReference>
<dbReference type="EMBL" id="CP000413">
    <property type="protein sequence ID" value="ABJ61067.1"/>
    <property type="molecule type" value="Genomic_DNA"/>
</dbReference>
<accession>A0A805ZZE1</accession>
<dbReference type="SUPFAM" id="SSF47413">
    <property type="entry name" value="lambda repressor-like DNA-binding domains"/>
    <property type="match status" value="1"/>
</dbReference>
<dbReference type="GO" id="GO:0003700">
    <property type="term" value="F:DNA-binding transcription factor activity"/>
    <property type="evidence" value="ECO:0007669"/>
    <property type="project" value="TreeGrafter"/>
</dbReference>
<evidence type="ECO:0000256" key="1">
    <source>
        <dbReference type="ARBA" id="ARBA00022491"/>
    </source>
</evidence>
<dbReference type="Gene3D" id="1.10.260.40">
    <property type="entry name" value="lambda repressor-like DNA-binding domains"/>
    <property type="match status" value="1"/>
</dbReference>
<dbReference type="PROSITE" id="PS50932">
    <property type="entry name" value="HTH_LACI_2"/>
    <property type="match status" value="1"/>
</dbReference>
<evidence type="ECO:0000256" key="3">
    <source>
        <dbReference type="ARBA" id="ARBA00023125"/>
    </source>
</evidence>
<protein>
    <submittedName>
        <fullName evidence="6">Transcriptional regulator, LacI family</fullName>
    </submittedName>
</protein>
<dbReference type="PANTHER" id="PTHR30146">
    <property type="entry name" value="LACI-RELATED TRANSCRIPTIONAL REPRESSOR"/>
    <property type="match status" value="1"/>
</dbReference>
<dbReference type="AlphaFoldDB" id="A0A805ZZE1"/>
<dbReference type="GO" id="GO:0000976">
    <property type="term" value="F:transcription cis-regulatory region binding"/>
    <property type="evidence" value="ECO:0007669"/>
    <property type="project" value="TreeGrafter"/>
</dbReference>
<dbReference type="Pfam" id="PF00356">
    <property type="entry name" value="LacI"/>
    <property type="match status" value="1"/>
</dbReference>
<dbReference type="InterPro" id="IPR046335">
    <property type="entry name" value="LacI/GalR-like_sensor"/>
</dbReference>
<dbReference type="Proteomes" id="UP000000664">
    <property type="component" value="Chromosome"/>
</dbReference>
<dbReference type="KEGG" id="lga:LGAS_1780"/>
<keyword evidence="4" id="KW-0804">Transcription</keyword>
<gene>
    <name evidence="6" type="ordered locus">LGAS_1780</name>
</gene>
<dbReference type="Gene3D" id="3.40.50.2300">
    <property type="match status" value="2"/>
</dbReference>
<evidence type="ECO:0000256" key="4">
    <source>
        <dbReference type="ARBA" id="ARBA00023163"/>
    </source>
</evidence>
<reference evidence="6 7" key="1">
    <citation type="journal article" date="2006" name="Proc. Natl. Acad. Sci. U.S.A.">
        <title>Comparative genomics of the lactic acid bacteria.</title>
        <authorList>
            <person name="Makarova K."/>
            <person name="Slesarev A."/>
            <person name="Wolf Y."/>
            <person name="Sorokin A."/>
            <person name="Mirkin B."/>
            <person name="Koonin E."/>
            <person name="Pavlov A."/>
            <person name="Pavlova N."/>
            <person name="Karamychev V."/>
            <person name="Polouchine N."/>
            <person name="Shakhova V."/>
            <person name="Grigoriev I."/>
            <person name="Lou Y."/>
            <person name="Rohksar D."/>
            <person name="Lucas S."/>
            <person name="Huang K."/>
            <person name="Goodstein D.M."/>
            <person name="Hawkins T."/>
            <person name="Plengvidhya V."/>
            <person name="Welker D."/>
            <person name="Hughes J."/>
            <person name="Goh Y."/>
            <person name="Benson A."/>
            <person name="Baldwin K."/>
            <person name="Lee J.H."/>
            <person name="Diaz-Muniz I."/>
            <person name="Dosti B."/>
            <person name="Smeianov V."/>
            <person name="Wechter W."/>
            <person name="Barabote R."/>
            <person name="Lorca G."/>
            <person name="Altermann E."/>
            <person name="Barrangou R."/>
            <person name="Ganesan B."/>
            <person name="Xie Y."/>
            <person name="Rawsthorne H."/>
            <person name="Tamir D."/>
            <person name="Parker C."/>
            <person name="Breidt F."/>
            <person name="Broadbent J."/>
            <person name="Hutkins R."/>
            <person name="O'Sullivan D."/>
            <person name="Steele J."/>
            <person name="Unlu G."/>
            <person name="Saier M."/>
            <person name="Klaenhammer T."/>
            <person name="Richardson P."/>
            <person name="Kozyavkin S."/>
            <person name="Weimer B."/>
            <person name="Mills D."/>
        </authorList>
    </citation>
    <scope>NUCLEOTIDE SEQUENCE [LARGE SCALE GENOMIC DNA]</scope>
    <source>
        <strain evidence="7">ATCC 33323 / DSM 20243 / BCRC 14619 / CIP 102991 / JCM 1131 / KCTC 3163 / NCIMB 11718 / NCTC 13722 / AM63</strain>
    </source>
</reference>
<evidence type="ECO:0000313" key="7">
    <source>
        <dbReference type="Proteomes" id="UP000000664"/>
    </source>
</evidence>
<keyword evidence="2" id="KW-0805">Transcription regulation</keyword>
<evidence type="ECO:0000256" key="2">
    <source>
        <dbReference type="ARBA" id="ARBA00023015"/>
    </source>
</evidence>
<dbReference type="InterPro" id="IPR028082">
    <property type="entry name" value="Peripla_BP_I"/>
</dbReference>
<dbReference type="PANTHER" id="PTHR30146:SF95">
    <property type="entry name" value="RIBOSE OPERON REPRESSOR"/>
    <property type="match status" value="1"/>
</dbReference>
<dbReference type="SMART" id="SM00354">
    <property type="entry name" value="HTH_LACI"/>
    <property type="match status" value="1"/>
</dbReference>
<dbReference type="CDD" id="cd06291">
    <property type="entry name" value="PBP1_Qymf-like"/>
    <property type="match status" value="1"/>
</dbReference>
<dbReference type="InterPro" id="IPR010982">
    <property type="entry name" value="Lambda_DNA-bd_dom_sf"/>
</dbReference>
<dbReference type="Pfam" id="PF13377">
    <property type="entry name" value="Peripla_BP_3"/>
    <property type="match status" value="1"/>
</dbReference>
<name>A0A805ZZE1_LACGA</name>
<organism evidence="6 7">
    <name type="scientific">Lactobacillus gasseri (strain ATCC 33323 / DSM 20243 / BCRC 14619 / CIP 102991 / JCM 1131 / KCTC 3163 / NCIMB 11718 / NCTC 13722 / AM63)</name>
    <dbReference type="NCBI Taxonomy" id="324831"/>
    <lineage>
        <taxon>Bacteria</taxon>
        <taxon>Bacillati</taxon>
        <taxon>Bacillota</taxon>
        <taxon>Bacilli</taxon>
        <taxon>Lactobacillales</taxon>
        <taxon>Lactobacillaceae</taxon>
        <taxon>Lactobacillus</taxon>
    </lineage>
</organism>
<feature type="domain" description="HTH lacI-type" evidence="5">
    <location>
        <begin position="4"/>
        <end position="58"/>
    </location>
</feature>
<sequence>MTMVKLTDVAAKAGCSVTTVSRVINNYGYISQKTRKKVHEAMRELNYQPNSVARSLQGKKTKLIGLIFPDVSNPFFGELVSKIEDQLFNHGYKTILCNAGNDTEKERTYLQMLMANQVDGIIAGAHNLGIEEYQRTGLPIVSFDRKLSDNIPIVSADNFKGGSLATQELYNHGARHIYFVGNPTLDGHPTQKRLLGYKETIKELQLTEHIHPVIFNETLALKEMAIKDLLENHKVDGIVASDDLTALLIMNISHDLGIKIPKDLKIIGFDGSKVVRDFEPRLSTIVQPIPSIAQLLVKLLEKRIDNPTEKLDNYTYYLPVELLKRESSGN</sequence>
<evidence type="ECO:0000259" key="5">
    <source>
        <dbReference type="PROSITE" id="PS50932"/>
    </source>
</evidence>
<proteinExistence type="predicted"/>
<dbReference type="SUPFAM" id="SSF53822">
    <property type="entry name" value="Periplasmic binding protein-like I"/>
    <property type="match status" value="1"/>
</dbReference>
<dbReference type="InterPro" id="IPR000843">
    <property type="entry name" value="HTH_LacI"/>
</dbReference>
<evidence type="ECO:0000313" key="6">
    <source>
        <dbReference type="EMBL" id="ABJ61067.1"/>
    </source>
</evidence>
<keyword evidence="1" id="KW-0678">Repressor</keyword>
<keyword evidence="3" id="KW-0238">DNA-binding</keyword>